<dbReference type="Gene3D" id="3.30.559.30">
    <property type="entry name" value="Nonribosomal peptide synthetase, condensation domain"/>
    <property type="match status" value="1"/>
</dbReference>
<gene>
    <name evidence="1" type="ORF">BD310DRAFT_856793</name>
</gene>
<evidence type="ECO:0000313" key="2">
    <source>
        <dbReference type="Proteomes" id="UP000292082"/>
    </source>
</evidence>
<dbReference type="PANTHER" id="PTHR42034:SF1">
    <property type="entry name" value="CONDENSATION DOMAIN-CONTAINING PROTEIN"/>
    <property type="match status" value="1"/>
</dbReference>
<dbReference type="InterPro" id="IPR023213">
    <property type="entry name" value="CAT-like_dom_sf"/>
</dbReference>
<dbReference type="PANTHER" id="PTHR42034">
    <property type="entry name" value="CHROMOSOME 7, WHOLE GENOME SHOTGUN SEQUENCE-RELATED"/>
    <property type="match status" value="1"/>
</dbReference>
<organism evidence="1 2">
    <name type="scientific">Dichomitus squalens</name>
    <dbReference type="NCBI Taxonomy" id="114155"/>
    <lineage>
        <taxon>Eukaryota</taxon>
        <taxon>Fungi</taxon>
        <taxon>Dikarya</taxon>
        <taxon>Basidiomycota</taxon>
        <taxon>Agaricomycotina</taxon>
        <taxon>Agaricomycetes</taxon>
        <taxon>Polyporales</taxon>
        <taxon>Polyporaceae</taxon>
        <taxon>Dichomitus</taxon>
    </lineage>
</organism>
<evidence type="ECO:0000313" key="1">
    <source>
        <dbReference type="EMBL" id="TBU55419.1"/>
    </source>
</evidence>
<name>A0A4Q9PMF6_9APHY</name>
<dbReference type="Proteomes" id="UP000292082">
    <property type="component" value="Unassembled WGS sequence"/>
</dbReference>
<proteinExistence type="predicted"/>
<reference evidence="1 2" key="1">
    <citation type="submission" date="2019-01" db="EMBL/GenBank/DDBJ databases">
        <title>Draft genome sequences of three monokaryotic isolates of the white-rot basidiomycete fungus Dichomitus squalens.</title>
        <authorList>
            <consortium name="DOE Joint Genome Institute"/>
            <person name="Lopez S.C."/>
            <person name="Andreopoulos B."/>
            <person name="Pangilinan J."/>
            <person name="Lipzen A."/>
            <person name="Riley R."/>
            <person name="Ahrendt S."/>
            <person name="Ng V."/>
            <person name="Barry K."/>
            <person name="Daum C."/>
            <person name="Grigoriev I.V."/>
            <person name="Hilden K.S."/>
            <person name="Makela M.R."/>
            <person name="de Vries R.P."/>
        </authorList>
    </citation>
    <scope>NUCLEOTIDE SEQUENCE [LARGE SCALE GENOMIC DNA]</scope>
    <source>
        <strain evidence="1 2">CBS 464.89</strain>
    </source>
</reference>
<protein>
    <recommendedName>
        <fullName evidence="3">Alcohol acetyltransferase</fullName>
    </recommendedName>
</protein>
<dbReference type="Gene3D" id="3.30.559.10">
    <property type="entry name" value="Chloramphenicol acetyltransferase-like domain"/>
    <property type="match status" value="1"/>
</dbReference>
<sequence>MEEPQWSILANSPADTPTYTRPLQGSELFADQVMLSQDGFGECCMGITFTTTLTSEELRGKTKEALARLRFHAPITAAALQAGIHDPQLRSWIYTPVYDPTDLERWVSEVLTVLDDPVDPSTFIQNMNGNKLPYVLPDGRAQYLRLYLMRPSATLNEFGFFFHGTHALMDAHPTIVALSLLLEYMTSADLPDIAGLSWGTEWENLPAGPITSTGGRRAEWDVDGNALMAKVVGIYSNPTPPHSLRTNLRPIAVQGRPRRLVVELTAGETLNILQALKRLGFSFTNLIEAAIALSIYKLNPVSSGTESEAHVTFGSSVISLGRSLVAPHASRGHFVSRFVLVPVSVPWRDISGAGGEKARLLIAMEKLKEQYTEYLSNPCTPQLMAEQMRLAPPRDGMPMSNPYVSTSSNLGKLEGELPVLWSPNGDASAYRESDAPLFRVGGLHFGHRLTLPTLMMHSWTIHSRLFIQAQALDCWDEDILQKYMQEIVRSILMIAA</sequence>
<accession>A0A4Q9PMF6</accession>
<keyword evidence="2" id="KW-1185">Reference proteome</keyword>
<evidence type="ECO:0008006" key="3">
    <source>
        <dbReference type="Google" id="ProtNLM"/>
    </source>
</evidence>
<dbReference type="AlphaFoldDB" id="A0A4Q9PMF6"/>
<dbReference type="EMBL" id="ML145169">
    <property type="protein sequence ID" value="TBU55419.1"/>
    <property type="molecule type" value="Genomic_DNA"/>
</dbReference>